<dbReference type="Gene3D" id="3.40.50.1980">
    <property type="entry name" value="Nitrogenase molybdenum iron protein domain"/>
    <property type="match status" value="2"/>
</dbReference>
<dbReference type="EMBL" id="JACDUS010000007">
    <property type="protein sequence ID" value="MBA2882099.1"/>
    <property type="molecule type" value="Genomic_DNA"/>
</dbReference>
<evidence type="ECO:0000256" key="1">
    <source>
        <dbReference type="SAM" id="SignalP"/>
    </source>
</evidence>
<proteinExistence type="predicted"/>
<dbReference type="PANTHER" id="PTHR30535">
    <property type="entry name" value="VITAMIN B12-BINDING PROTEIN"/>
    <property type="match status" value="1"/>
</dbReference>
<dbReference type="PROSITE" id="PS50983">
    <property type="entry name" value="FE_B12_PBP"/>
    <property type="match status" value="1"/>
</dbReference>
<evidence type="ECO:0000313" key="4">
    <source>
        <dbReference type="Proteomes" id="UP000525298"/>
    </source>
</evidence>
<evidence type="ECO:0000259" key="2">
    <source>
        <dbReference type="PROSITE" id="PS50983"/>
    </source>
</evidence>
<dbReference type="InterPro" id="IPR050902">
    <property type="entry name" value="ABC_Transporter_SBP"/>
</dbReference>
<accession>A0A7W0CAJ1</accession>
<dbReference type="SUPFAM" id="SSF53807">
    <property type="entry name" value="Helical backbone' metal receptor"/>
    <property type="match status" value="1"/>
</dbReference>
<comment type="caution">
    <text evidence="3">The sequence shown here is derived from an EMBL/GenBank/DDBJ whole genome shotgun (WGS) entry which is preliminary data.</text>
</comment>
<feature type="domain" description="Fe/B12 periplasmic-binding" evidence="2">
    <location>
        <begin position="43"/>
        <end position="321"/>
    </location>
</feature>
<dbReference type="PANTHER" id="PTHR30535:SF34">
    <property type="entry name" value="MOLYBDATE-BINDING PROTEIN MOLA"/>
    <property type="match status" value="1"/>
</dbReference>
<keyword evidence="1" id="KW-0732">Signal</keyword>
<feature type="signal peptide" evidence="1">
    <location>
        <begin position="1"/>
        <end position="22"/>
    </location>
</feature>
<evidence type="ECO:0000313" key="3">
    <source>
        <dbReference type="EMBL" id="MBA2882099.1"/>
    </source>
</evidence>
<keyword evidence="4" id="KW-1185">Reference proteome</keyword>
<dbReference type="Proteomes" id="UP000525298">
    <property type="component" value="Unassembled WGS sequence"/>
</dbReference>
<sequence length="366" mass="40451">MNRILICICTLCALLMVSPLMADTLTVTDMSGRSVTVPRDPERIICLGPGTLRLIVYLRALDNVVGVESLEKQHPRGRPYWLANPGLHDLPVCGPGGPASINQKPDMEVIVRLDPELIFVTYMDGSLAEEVQSVLDIPVVVLSYGAFATFDPTVFDSLDLAGRILDRKQRAASVTQYILDAQSDLLARAKQSTAPKKPEAYVGGIGYRGVQGLESTEQKYAPFDWVLVDNIARDMDARQRTHVFTNKETLLKLNPGTIFIDGGGLALAARAYKKNPGIYNALAAFARDRVYMLHPFNWYTTNIGTVLCDAYAVGKIMHPEPFADVDLSEKADEIYTFLIGAPVHEHMVKDYGPLGSKAPFIRRNRR</sequence>
<name>A0A7W0CAJ1_9BACT</name>
<dbReference type="AlphaFoldDB" id="A0A7W0CAJ1"/>
<feature type="chain" id="PRO_5031062709" evidence="1">
    <location>
        <begin position="23"/>
        <end position="366"/>
    </location>
</feature>
<gene>
    <name evidence="3" type="ORF">HNR65_002440</name>
</gene>
<protein>
    <submittedName>
        <fullName evidence="3">Iron complex transport system substrate-binding protein</fullName>
    </submittedName>
</protein>
<dbReference type="InterPro" id="IPR002491">
    <property type="entry name" value="ABC_transptr_periplasmic_BD"/>
</dbReference>
<dbReference type="RefSeq" id="WP_181551754.1">
    <property type="nucleotide sequence ID" value="NZ_JACDUS010000007.1"/>
</dbReference>
<organism evidence="3 4">
    <name type="scientific">Desulfosalsimonas propionicica</name>
    <dbReference type="NCBI Taxonomy" id="332175"/>
    <lineage>
        <taxon>Bacteria</taxon>
        <taxon>Pseudomonadati</taxon>
        <taxon>Thermodesulfobacteriota</taxon>
        <taxon>Desulfobacteria</taxon>
        <taxon>Desulfobacterales</taxon>
        <taxon>Desulfosalsimonadaceae</taxon>
        <taxon>Desulfosalsimonas</taxon>
    </lineage>
</organism>
<dbReference type="Pfam" id="PF01497">
    <property type="entry name" value="Peripla_BP_2"/>
    <property type="match status" value="1"/>
</dbReference>
<reference evidence="3 4" key="1">
    <citation type="submission" date="2020-07" db="EMBL/GenBank/DDBJ databases">
        <title>Genomic Encyclopedia of Type Strains, Phase IV (KMG-IV): sequencing the most valuable type-strain genomes for metagenomic binning, comparative biology and taxonomic classification.</title>
        <authorList>
            <person name="Goeker M."/>
        </authorList>
    </citation>
    <scope>NUCLEOTIDE SEQUENCE [LARGE SCALE GENOMIC DNA]</scope>
    <source>
        <strain evidence="3 4">DSM 17721</strain>
    </source>
</reference>